<evidence type="ECO:0000313" key="2">
    <source>
        <dbReference type="Proteomes" id="UP000746503"/>
    </source>
</evidence>
<sequence length="97" mass="10764">MFTVEHVWSIASASERDLESALDRVHEHVRDDGWSVVMYGPNSSSAEALELRAESPALGMFVEALFLDARNESNSRTESSIAVTVFTTCYRSAGDHR</sequence>
<proteinExistence type="predicted"/>
<organism evidence="1 2">
    <name type="scientific">Streptomyces spiramenti</name>
    <dbReference type="NCBI Taxonomy" id="2720606"/>
    <lineage>
        <taxon>Bacteria</taxon>
        <taxon>Bacillati</taxon>
        <taxon>Actinomycetota</taxon>
        <taxon>Actinomycetes</taxon>
        <taxon>Kitasatosporales</taxon>
        <taxon>Streptomycetaceae</taxon>
        <taxon>Streptomyces</taxon>
    </lineage>
</organism>
<reference evidence="1 2" key="1">
    <citation type="submission" date="2020-03" db="EMBL/GenBank/DDBJ databases">
        <title>Draft genome of Streptomyces sp. ventii, isolated from the Axial Seamount in the Pacific Ocean, and resequencing of the two type strains Streptomyces lonarensis strain NCL 716 and Streptomyces bohaiensis strain 11A07.</title>
        <authorList>
            <person name="Loughran R.M."/>
            <person name="Pfannmuller K.M."/>
            <person name="Wasson B.J."/>
            <person name="Deadmond M.C."/>
            <person name="Paddock B.E."/>
            <person name="Koyack M.J."/>
            <person name="Gallegos D.A."/>
            <person name="Mitchell E.A."/>
            <person name="Ushijima B."/>
            <person name="Saw J.H."/>
            <person name="Mcphail K.L."/>
            <person name="Videau P."/>
        </authorList>
    </citation>
    <scope>NUCLEOTIDE SEQUENCE [LARGE SCALE GENOMIC DNA]</scope>
    <source>
        <strain evidence="2">5675061</strain>
    </source>
</reference>
<name>A0ABX1AQY2_9ACTN</name>
<keyword evidence="2" id="KW-1185">Reference proteome</keyword>
<accession>A0ABX1AQY2</accession>
<dbReference type="RefSeq" id="WP_167933226.1">
    <property type="nucleotide sequence ID" value="NZ_JAAVJB010000064.1"/>
</dbReference>
<protein>
    <submittedName>
        <fullName evidence="1">Uncharacterized protein</fullName>
    </submittedName>
</protein>
<dbReference type="Proteomes" id="UP000746503">
    <property type="component" value="Unassembled WGS sequence"/>
</dbReference>
<gene>
    <name evidence="1" type="ORF">HCJ92_10480</name>
</gene>
<evidence type="ECO:0000313" key="1">
    <source>
        <dbReference type="EMBL" id="NJP66702.1"/>
    </source>
</evidence>
<dbReference type="EMBL" id="JAAVJB010000064">
    <property type="protein sequence ID" value="NJP66702.1"/>
    <property type="molecule type" value="Genomic_DNA"/>
</dbReference>
<comment type="caution">
    <text evidence="1">The sequence shown here is derived from an EMBL/GenBank/DDBJ whole genome shotgun (WGS) entry which is preliminary data.</text>
</comment>